<feature type="binding site" evidence="10">
    <location>
        <position position="181"/>
    </location>
    <ligand>
        <name>Mn(2+)</name>
        <dbReference type="ChEBI" id="CHEBI:29035"/>
    </ligand>
</feature>
<keyword evidence="5 10" id="KW-0479">Metal-binding</keyword>
<dbReference type="InterPro" id="IPR015797">
    <property type="entry name" value="NUDIX_hydrolase-like_dom_sf"/>
</dbReference>
<feature type="binding site" evidence="10">
    <location>
        <position position="97"/>
    </location>
    <ligand>
        <name>Mn(2+)</name>
        <dbReference type="ChEBI" id="CHEBI:29035"/>
    </ligand>
</feature>
<comment type="cofactor">
    <cofactor evidence="10">
        <name>Mg(2+)</name>
        <dbReference type="ChEBI" id="CHEBI:18420"/>
    </cofactor>
    <text evidence="10">Binds 1 Mg(2+) ion per subunit. The magnesium ion binds only when substrate is bound.</text>
</comment>
<evidence type="ECO:0000256" key="1">
    <source>
        <dbReference type="ARBA" id="ARBA00004826"/>
    </source>
</evidence>
<feature type="binding site" evidence="10">
    <location>
        <position position="134"/>
    </location>
    <ligand>
        <name>Mn(2+)</name>
        <dbReference type="ChEBI" id="CHEBI:29035"/>
    </ligand>
</feature>
<dbReference type="HAMAP" id="MF_00202">
    <property type="entry name" value="Idi"/>
    <property type="match status" value="1"/>
</dbReference>
<name>A0ABZ2PUI8_9NOCA</name>
<comment type="subcellular location">
    <subcellularLocation>
        <location evidence="10">Cytoplasm</location>
    </subcellularLocation>
</comment>
<evidence type="ECO:0000256" key="4">
    <source>
        <dbReference type="ARBA" id="ARBA00022490"/>
    </source>
</evidence>
<proteinExistence type="inferred from homology"/>
<evidence type="ECO:0000256" key="6">
    <source>
        <dbReference type="ARBA" id="ARBA00022842"/>
    </source>
</evidence>
<feature type="binding site" evidence="10">
    <location>
        <position position="90"/>
    </location>
    <ligand>
        <name>Mn(2+)</name>
        <dbReference type="ChEBI" id="CHEBI:29035"/>
    </ligand>
</feature>
<evidence type="ECO:0000313" key="12">
    <source>
        <dbReference type="EMBL" id="WXG71707.1"/>
    </source>
</evidence>
<dbReference type="InterPro" id="IPR011876">
    <property type="entry name" value="IsopentenylPP_isomerase_typ1"/>
</dbReference>
<evidence type="ECO:0000256" key="5">
    <source>
        <dbReference type="ARBA" id="ARBA00022723"/>
    </source>
</evidence>
<comment type="cofactor">
    <cofactor evidence="10">
        <name>Mn(2+)</name>
        <dbReference type="ChEBI" id="CHEBI:29035"/>
    </cofactor>
    <text evidence="10">Binds 1 Mn(2+) ion per subunit.</text>
</comment>
<dbReference type="CDD" id="cd02885">
    <property type="entry name" value="NUDIX_IPP_Isomerase"/>
    <property type="match status" value="1"/>
</dbReference>
<dbReference type="PANTHER" id="PTHR10885">
    <property type="entry name" value="ISOPENTENYL-DIPHOSPHATE DELTA-ISOMERASE"/>
    <property type="match status" value="1"/>
</dbReference>
<keyword evidence="4 10" id="KW-0963">Cytoplasm</keyword>
<dbReference type="InterPro" id="IPR000086">
    <property type="entry name" value="NUDIX_hydrolase_dom"/>
</dbReference>
<keyword evidence="6 10" id="KW-0460">Magnesium</keyword>
<feature type="active site" evidence="10">
    <location>
        <position position="132"/>
    </location>
</feature>
<dbReference type="PROSITE" id="PS51462">
    <property type="entry name" value="NUDIX"/>
    <property type="match status" value="1"/>
</dbReference>
<dbReference type="SUPFAM" id="SSF55811">
    <property type="entry name" value="Nudix"/>
    <property type="match status" value="1"/>
</dbReference>
<reference evidence="12 13" key="1">
    <citation type="submission" date="2024-03" db="EMBL/GenBank/DDBJ databases">
        <title>Natural products discovery in diverse microorganisms through a two-stage MS feature dereplication strategy.</title>
        <authorList>
            <person name="Zhang R."/>
        </authorList>
    </citation>
    <scope>NUCLEOTIDE SEQUENCE [LARGE SCALE GENOMIC DNA]</scope>
    <source>
        <strain evidence="12 13">18930</strain>
    </source>
</reference>
<dbReference type="EC" id="5.3.3.2" evidence="3 10"/>
<sequence length="263" mass="28592">MPAAARTFGSPPVAELPTTALTTNISTSRGTRRLVIHPSVRCAAPNGVTGFAESGNMELMPTTPSLVTEHVVLVDEGGSAVGTQPKATVHTRRTPLHLAFSCYVFNSRNEVLITQRADDKKTWPSVTTNSCCGHPSPGEDLGVAVVRRLEQELGIKVSGIRLLLPEFRYRAVMTDGIVENELCPVFGVVYDGPDPNSNPAEVSRADWYPWQDFVRFVDDGGDVSPWCREQMVQLKGLGDDPLHWPSGNTADLPQAALYRSDHA</sequence>
<dbReference type="EMBL" id="CP147846">
    <property type="protein sequence ID" value="WXG71707.1"/>
    <property type="molecule type" value="Genomic_DNA"/>
</dbReference>
<organism evidence="12 13">
    <name type="scientific">Rhodococcus sovatensis</name>
    <dbReference type="NCBI Taxonomy" id="1805840"/>
    <lineage>
        <taxon>Bacteria</taxon>
        <taxon>Bacillati</taxon>
        <taxon>Actinomycetota</taxon>
        <taxon>Actinomycetes</taxon>
        <taxon>Mycobacteriales</taxon>
        <taxon>Nocardiaceae</taxon>
        <taxon>Rhodococcus</taxon>
    </lineage>
</organism>
<feature type="domain" description="Nudix hydrolase" evidence="11">
    <location>
        <begin position="95"/>
        <end position="229"/>
    </location>
</feature>
<dbReference type="GO" id="GO:0004452">
    <property type="term" value="F:isopentenyl-diphosphate delta-isomerase activity"/>
    <property type="evidence" value="ECO:0007669"/>
    <property type="project" value="UniProtKB-EC"/>
</dbReference>
<comment type="pathway">
    <text evidence="1 10">Isoprenoid biosynthesis; dimethylallyl diphosphate biosynthesis; dimethylallyl diphosphate from isopentenyl diphosphate: step 1/1.</text>
</comment>
<keyword evidence="9 10" id="KW-0413">Isomerase</keyword>
<dbReference type="Proteomes" id="UP001432000">
    <property type="component" value="Chromosome"/>
</dbReference>
<evidence type="ECO:0000313" key="13">
    <source>
        <dbReference type="Proteomes" id="UP001432000"/>
    </source>
</evidence>
<dbReference type="NCBIfam" id="NF002995">
    <property type="entry name" value="PRK03759.1"/>
    <property type="match status" value="1"/>
</dbReference>
<feature type="binding site" evidence="10">
    <location>
        <position position="179"/>
    </location>
    <ligand>
        <name>Mn(2+)</name>
        <dbReference type="ChEBI" id="CHEBI:29035"/>
    </ligand>
</feature>
<feature type="binding site" evidence="10">
    <location>
        <position position="152"/>
    </location>
    <ligand>
        <name>Mg(2+)</name>
        <dbReference type="ChEBI" id="CHEBI:18420"/>
    </ligand>
</feature>
<dbReference type="NCBIfam" id="TIGR02150">
    <property type="entry name" value="IPP_isom_1"/>
    <property type="match status" value="1"/>
</dbReference>
<keyword evidence="13" id="KW-1185">Reference proteome</keyword>
<gene>
    <name evidence="10 12" type="primary">idi</name>
    <name evidence="12" type="ORF">WDS16_14530</name>
</gene>
<accession>A0ABZ2PUI8</accession>
<evidence type="ECO:0000256" key="7">
    <source>
        <dbReference type="ARBA" id="ARBA00023211"/>
    </source>
</evidence>
<evidence type="ECO:0000256" key="8">
    <source>
        <dbReference type="ARBA" id="ARBA00023229"/>
    </source>
</evidence>
<feature type="active site" evidence="10">
    <location>
        <position position="181"/>
    </location>
</feature>
<evidence type="ECO:0000256" key="2">
    <source>
        <dbReference type="ARBA" id="ARBA00007579"/>
    </source>
</evidence>
<comment type="similarity">
    <text evidence="2 10">Belongs to the IPP isomerase type 1 family.</text>
</comment>
<comment type="function">
    <text evidence="10">Catalyzes the 1,3-allylic rearrangement of the homoallylic substrate isopentenyl (IPP) to its highly electrophilic allylic isomer, dimethylallyl diphosphate (DMAPP).</text>
</comment>
<dbReference type="Pfam" id="PF00293">
    <property type="entry name" value="NUDIX"/>
    <property type="match status" value="1"/>
</dbReference>
<dbReference type="PANTHER" id="PTHR10885:SF0">
    <property type="entry name" value="ISOPENTENYL-DIPHOSPHATE DELTA-ISOMERASE"/>
    <property type="match status" value="1"/>
</dbReference>
<comment type="catalytic activity">
    <reaction evidence="10">
        <text>isopentenyl diphosphate = dimethylallyl diphosphate</text>
        <dbReference type="Rhea" id="RHEA:23284"/>
        <dbReference type="ChEBI" id="CHEBI:57623"/>
        <dbReference type="ChEBI" id="CHEBI:128769"/>
        <dbReference type="EC" id="5.3.3.2"/>
    </reaction>
</comment>
<evidence type="ECO:0000259" key="11">
    <source>
        <dbReference type="PROSITE" id="PS51462"/>
    </source>
</evidence>
<dbReference type="Gene3D" id="3.90.79.10">
    <property type="entry name" value="Nucleoside Triphosphate Pyrophosphohydrolase"/>
    <property type="match status" value="1"/>
</dbReference>
<dbReference type="InterPro" id="IPR056375">
    <property type="entry name" value="Idi_bact"/>
</dbReference>
<protein>
    <recommendedName>
        <fullName evidence="3 10">Isopentenyl-diphosphate Delta-isomerase</fullName>
        <shortName evidence="10">IPP isomerase</shortName>
        <ecNumber evidence="3 10">5.3.3.2</ecNumber>
    </recommendedName>
    <alternativeName>
        <fullName evidence="10">IPP:DMAPP isomerase</fullName>
    </alternativeName>
    <alternativeName>
        <fullName evidence="10">Isopentenyl pyrophosphate isomerase</fullName>
    </alternativeName>
</protein>
<evidence type="ECO:0000256" key="9">
    <source>
        <dbReference type="ARBA" id="ARBA00023235"/>
    </source>
</evidence>
<evidence type="ECO:0000256" key="3">
    <source>
        <dbReference type="ARBA" id="ARBA00012057"/>
    </source>
</evidence>
<keyword evidence="7 10" id="KW-0464">Manganese</keyword>
<keyword evidence="8 10" id="KW-0414">Isoprene biosynthesis</keyword>
<evidence type="ECO:0000256" key="10">
    <source>
        <dbReference type="HAMAP-Rule" id="MF_00202"/>
    </source>
</evidence>